<accession>A0ABN7B416</accession>
<feature type="compositionally biased region" description="Polar residues" evidence="1">
    <location>
        <begin position="302"/>
        <end position="317"/>
    </location>
</feature>
<feature type="compositionally biased region" description="Polar residues" evidence="1">
    <location>
        <begin position="214"/>
        <end position="231"/>
    </location>
</feature>
<evidence type="ECO:0000313" key="2">
    <source>
        <dbReference type="EMBL" id="BES97906.1"/>
    </source>
</evidence>
<proteinExistence type="predicted"/>
<feature type="region of interest" description="Disordered" evidence="1">
    <location>
        <begin position="374"/>
        <end position="407"/>
    </location>
</feature>
<evidence type="ECO:0000256" key="1">
    <source>
        <dbReference type="SAM" id="MobiDB-lite"/>
    </source>
</evidence>
<gene>
    <name evidence="2" type="ORF">NTJ_10722</name>
</gene>
<keyword evidence="3" id="KW-1185">Reference proteome</keyword>
<name>A0ABN7B416_9HEMI</name>
<feature type="region of interest" description="Disordered" evidence="1">
    <location>
        <begin position="433"/>
        <end position="467"/>
    </location>
</feature>
<feature type="region of interest" description="Disordered" evidence="1">
    <location>
        <begin position="243"/>
        <end position="270"/>
    </location>
</feature>
<feature type="region of interest" description="Disordered" evidence="1">
    <location>
        <begin position="657"/>
        <end position="686"/>
    </location>
</feature>
<feature type="region of interest" description="Disordered" evidence="1">
    <location>
        <begin position="293"/>
        <end position="327"/>
    </location>
</feature>
<evidence type="ECO:0008006" key="4">
    <source>
        <dbReference type="Google" id="ProtNLM"/>
    </source>
</evidence>
<sequence>MSGNEKPTQSADFQKLYEELAKSYVALTGKNSELYSQLETTKSELSSCLRTIDEQKSALNAINGELIRQKCETGRKLGQMRKYAESVQQIVGRSQSESGVQIWIQQRHEARLNKILEATALIDCIAESCNAQGGTQMVIDADAIESTEKNCPDAHTVKPQRSSQLGDAPGVKLMSPIREEPVISPKKTTVAPCAEKIETVKNTSERDLRPSWFSIPTGQPRTGIPNYQSGRTMLPKRSILGIKRNSDSGKMNSFESDKSRMNIPAGSRSENSFSIKQPLAAAGKLTCIGKPSKSAGIRISRDSSGNSLPTPRTLTRKQSTDRDSFPPQEVALNARKAVDAAGLHRPMPKELDQLISRKASAEVFKPEIGVGEAEIRRNAGESMSDPSRTNNGTSDKFPSESLPVERQISQEAITVEVQAEERRMASIILLASEAESGSNNPSHSQQIRDPEVASLEERSRTQVGSRNDQHIRSYSEVYESCPTNELQMNHRIAKELPLNSEPCIEIPENVLAPIPQNRISSAVDPLMDAASIPDSSSHQLKGLPTENRRENSEDTQGCSPEKRDIPQSFHTEAGTAKDNTEELPEDITPVRPPRRTRKKIENKENNSTRVTRLASKKAISQTPAKNRCDDVLNILETIDCEEIRPLSNAEDANVVRNLDGFPANGSESAGSGAGIRAPKRRPKRRT</sequence>
<feature type="region of interest" description="Disordered" evidence="1">
    <location>
        <begin position="528"/>
        <end position="607"/>
    </location>
</feature>
<dbReference type="EMBL" id="AP028916">
    <property type="protein sequence ID" value="BES97906.1"/>
    <property type="molecule type" value="Genomic_DNA"/>
</dbReference>
<protein>
    <recommendedName>
        <fullName evidence="4">Shugoshin C-terminal domain-containing protein</fullName>
    </recommendedName>
</protein>
<reference evidence="2 3" key="1">
    <citation type="submission" date="2023-09" db="EMBL/GenBank/DDBJ databases">
        <title>Nesidiocoris tenuis whole genome shotgun sequence.</title>
        <authorList>
            <person name="Shibata T."/>
            <person name="Shimoda M."/>
            <person name="Kobayashi T."/>
            <person name="Uehara T."/>
        </authorList>
    </citation>
    <scope>NUCLEOTIDE SEQUENCE [LARGE SCALE GENOMIC DNA]</scope>
    <source>
        <strain evidence="2 3">Japan</strain>
    </source>
</reference>
<feature type="region of interest" description="Disordered" evidence="1">
    <location>
        <begin position="209"/>
        <end position="231"/>
    </location>
</feature>
<feature type="compositionally biased region" description="Polar residues" evidence="1">
    <location>
        <begin position="435"/>
        <end position="445"/>
    </location>
</feature>
<feature type="compositionally biased region" description="Basic residues" evidence="1">
    <location>
        <begin position="677"/>
        <end position="686"/>
    </location>
</feature>
<dbReference type="Proteomes" id="UP001307889">
    <property type="component" value="Chromosome 8"/>
</dbReference>
<organism evidence="2 3">
    <name type="scientific">Nesidiocoris tenuis</name>
    <dbReference type="NCBI Taxonomy" id="355587"/>
    <lineage>
        <taxon>Eukaryota</taxon>
        <taxon>Metazoa</taxon>
        <taxon>Ecdysozoa</taxon>
        <taxon>Arthropoda</taxon>
        <taxon>Hexapoda</taxon>
        <taxon>Insecta</taxon>
        <taxon>Pterygota</taxon>
        <taxon>Neoptera</taxon>
        <taxon>Paraneoptera</taxon>
        <taxon>Hemiptera</taxon>
        <taxon>Heteroptera</taxon>
        <taxon>Panheteroptera</taxon>
        <taxon>Cimicomorpha</taxon>
        <taxon>Miridae</taxon>
        <taxon>Dicyphina</taxon>
        <taxon>Nesidiocoris</taxon>
    </lineage>
</organism>
<feature type="compositionally biased region" description="Polar residues" evidence="1">
    <location>
        <begin position="384"/>
        <end position="396"/>
    </location>
</feature>
<evidence type="ECO:0000313" key="3">
    <source>
        <dbReference type="Proteomes" id="UP001307889"/>
    </source>
</evidence>
<feature type="compositionally biased region" description="Basic and acidic residues" evidence="1">
    <location>
        <begin position="446"/>
        <end position="460"/>
    </location>
</feature>